<dbReference type="Proteomes" id="UP000823921">
    <property type="component" value="Unassembled WGS sequence"/>
</dbReference>
<evidence type="ECO:0000259" key="2">
    <source>
        <dbReference type="Pfam" id="PF00899"/>
    </source>
</evidence>
<dbReference type="Gene3D" id="3.40.50.720">
    <property type="entry name" value="NAD(P)-binding Rossmann-like Domain"/>
    <property type="match status" value="1"/>
</dbReference>
<evidence type="ECO:0000313" key="4">
    <source>
        <dbReference type="Proteomes" id="UP000823921"/>
    </source>
</evidence>
<name>A0A9D2MNK6_9FIRM</name>
<dbReference type="GO" id="GO:0061503">
    <property type="term" value="F:tRNA threonylcarbamoyladenosine dehydratase"/>
    <property type="evidence" value="ECO:0007669"/>
    <property type="project" value="TreeGrafter"/>
</dbReference>
<feature type="domain" description="THIF-type NAD/FAD binding fold" evidence="2">
    <location>
        <begin position="11"/>
        <end position="235"/>
    </location>
</feature>
<dbReference type="InterPro" id="IPR045886">
    <property type="entry name" value="ThiF/MoeB/HesA"/>
</dbReference>
<dbReference type="EMBL" id="DWXO01000053">
    <property type="protein sequence ID" value="HJB80408.1"/>
    <property type="molecule type" value="Genomic_DNA"/>
</dbReference>
<dbReference type="Pfam" id="PF00899">
    <property type="entry name" value="ThiF"/>
    <property type="match status" value="1"/>
</dbReference>
<dbReference type="InterPro" id="IPR000594">
    <property type="entry name" value="ThiF_NAD_FAD-bd"/>
</dbReference>
<evidence type="ECO:0000313" key="3">
    <source>
        <dbReference type="EMBL" id="HJB80408.1"/>
    </source>
</evidence>
<evidence type="ECO:0000256" key="1">
    <source>
        <dbReference type="SAM" id="MobiDB-lite"/>
    </source>
</evidence>
<protein>
    <submittedName>
        <fullName evidence="3">tRNA threonylcarbamoyladenosine dehydratase</fullName>
    </submittedName>
</protein>
<organism evidence="3 4">
    <name type="scientific">Candidatus Flavonifractor intestinigallinarum</name>
    <dbReference type="NCBI Taxonomy" id="2838586"/>
    <lineage>
        <taxon>Bacteria</taxon>
        <taxon>Bacillati</taxon>
        <taxon>Bacillota</taxon>
        <taxon>Clostridia</taxon>
        <taxon>Eubacteriales</taxon>
        <taxon>Oscillospiraceae</taxon>
        <taxon>Flavonifractor</taxon>
    </lineage>
</organism>
<feature type="region of interest" description="Disordered" evidence="1">
    <location>
        <begin position="190"/>
        <end position="211"/>
    </location>
</feature>
<dbReference type="GO" id="GO:0008641">
    <property type="term" value="F:ubiquitin-like modifier activating enzyme activity"/>
    <property type="evidence" value="ECO:0007669"/>
    <property type="project" value="InterPro"/>
</dbReference>
<accession>A0A9D2MNK6</accession>
<dbReference type="PANTHER" id="PTHR43267">
    <property type="entry name" value="TRNA THREONYLCARBAMOYLADENOSINE DEHYDRATASE"/>
    <property type="match status" value="1"/>
</dbReference>
<reference evidence="3" key="2">
    <citation type="submission" date="2021-04" db="EMBL/GenBank/DDBJ databases">
        <authorList>
            <person name="Gilroy R."/>
        </authorList>
    </citation>
    <scope>NUCLEOTIDE SEQUENCE</scope>
    <source>
        <strain evidence="3">CHK192-8294</strain>
    </source>
</reference>
<comment type="caution">
    <text evidence="3">The sequence shown here is derived from an EMBL/GenBank/DDBJ whole genome shotgun (WGS) entry which is preliminary data.</text>
</comment>
<gene>
    <name evidence="3" type="ORF">H9712_05440</name>
</gene>
<sequence length="239" mass="25851">MNETFLRTQMLLGQEAMDRLAAAHVAVFGLGGVGSWCAEALARSGVGALTLIDHDEVGLTNLNRQVEATLSTLGVPKAQAMADRIADINPQCRTTVRAEKYEAQNRDAFFSTKYDYIVDCIDLVSCKLDLIETAITRTIPILSALGTGNKLDPSQFRIGDISKTEGCPLARVVRKELRARGIRHHRVLWSPEEPKEAAQHEAPPPGRRSVPGSVAWVPPVAGLMMAGDVVLTLAGLQTV</sequence>
<dbReference type="AlphaFoldDB" id="A0A9D2MNK6"/>
<reference evidence="3" key="1">
    <citation type="journal article" date="2021" name="PeerJ">
        <title>Extensive microbial diversity within the chicken gut microbiome revealed by metagenomics and culture.</title>
        <authorList>
            <person name="Gilroy R."/>
            <person name="Ravi A."/>
            <person name="Getino M."/>
            <person name="Pursley I."/>
            <person name="Horton D.L."/>
            <person name="Alikhan N.F."/>
            <person name="Baker D."/>
            <person name="Gharbi K."/>
            <person name="Hall N."/>
            <person name="Watson M."/>
            <person name="Adriaenssens E.M."/>
            <person name="Foster-Nyarko E."/>
            <person name="Jarju S."/>
            <person name="Secka A."/>
            <person name="Antonio M."/>
            <person name="Oren A."/>
            <person name="Chaudhuri R.R."/>
            <person name="La Ragione R."/>
            <person name="Hildebrand F."/>
            <person name="Pallen M.J."/>
        </authorList>
    </citation>
    <scope>NUCLEOTIDE SEQUENCE</scope>
    <source>
        <strain evidence="3">CHK192-8294</strain>
    </source>
</reference>
<proteinExistence type="predicted"/>
<dbReference type="SUPFAM" id="SSF69572">
    <property type="entry name" value="Activating enzymes of the ubiquitin-like proteins"/>
    <property type="match status" value="1"/>
</dbReference>
<dbReference type="GO" id="GO:0061504">
    <property type="term" value="P:cyclic threonylcarbamoyladenosine biosynthetic process"/>
    <property type="evidence" value="ECO:0007669"/>
    <property type="project" value="TreeGrafter"/>
</dbReference>
<dbReference type="PANTHER" id="PTHR43267:SF1">
    <property type="entry name" value="TRNA THREONYLCARBAMOYLADENOSINE DEHYDRATASE"/>
    <property type="match status" value="1"/>
</dbReference>
<dbReference type="CDD" id="cd00755">
    <property type="entry name" value="YgdL_like"/>
    <property type="match status" value="1"/>
</dbReference>
<dbReference type="InterPro" id="IPR035985">
    <property type="entry name" value="Ubiquitin-activating_enz"/>
</dbReference>